<dbReference type="Proteomes" id="UP001516620">
    <property type="component" value="Unassembled WGS sequence"/>
</dbReference>
<reference evidence="4 5" key="1">
    <citation type="submission" date="2021-01" db="EMBL/GenBank/DDBJ databases">
        <title>Paenibacillus sp.nov. isolated from the rhizosphere soil of tomato plant.</title>
        <authorList>
            <person name="Thin K.K."/>
            <person name="Zhang X."/>
            <person name="He S."/>
        </authorList>
    </citation>
    <scope>NUCLEOTIDE SEQUENCE [LARGE SCALE GENOMIC DNA]</scope>
    <source>
        <strain evidence="4 5">DXFW5</strain>
    </source>
</reference>
<dbReference type="PIRSF" id="PIRSF005690">
    <property type="entry name" value="GerBA"/>
    <property type="match status" value="1"/>
</dbReference>
<organism evidence="4 5">
    <name type="scientific">Paenibacillus rhizolycopersici</name>
    <dbReference type="NCBI Taxonomy" id="2780073"/>
    <lineage>
        <taxon>Bacteria</taxon>
        <taxon>Bacillati</taxon>
        <taxon>Bacillota</taxon>
        <taxon>Bacilli</taxon>
        <taxon>Bacillales</taxon>
        <taxon>Paenibacillaceae</taxon>
        <taxon>Paenibacillus</taxon>
    </lineage>
</organism>
<dbReference type="RefSeq" id="WP_193418472.1">
    <property type="nucleotide sequence ID" value="NZ_JADCNN020000018.1"/>
</dbReference>
<comment type="similarity">
    <text evidence="1">Belongs to the GerABKA family.</text>
</comment>
<accession>A0ABS2H7K7</accession>
<evidence type="ECO:0000256" key="1">
    <source>
        <dbReference type="ARBA" id="ARBA00005278"/>
    </source>
</evidence>
<dbReference type="PANTHER" id="PTHR22550:SF5">
    <property type="entry name" value="LEUCINE ZIPPER PROTEIN 4"/>
    <property type="match status" value="1"/>
</dbReference>
<comment type="caution">
    <text evidence="4">The sequence shown here is derived from an EMBL/GenBank/DDBJ whole genome shotgun (WGS) entry which is preliminary data.</text>
</comment>
<sequence>MHQTVEFFETLQKNLEGLRELLGNSSDVVFRQLLPSGHTQVAIVYIEGLIDSQRLQQDVIRPILEASSDEKATPSRLKDAVLNVGSLSSVTTYEDTCDGLLSGQALILIDGYAEGVLVSVPGLEERAIAESKAHPIIRGPQDSFTEAIRTNTSLVRHRVKDARVRVHSIQAGGKTKTDLALMYMHGLADQQLVSELIDRLSNLRVDRVLEGEYIEETLNKDNKLTIFPMMYNTDRPDTIAAGVLEGRIALFIDGTPFVLLAPTLFVDFLQSAEDNYQSYLYGSVTRLLRYLCLLICLLAPALYIALTTYHQDLIPTVLLLNLMAQREGVPFPAFLEALIMEVVFEILREAGLRMPRTIGQAVSIVGSIVIGQAAVEAGIVSTVMVVVVAITAISSFAIPSYSMSIPIRMLRFGFMAIASTLGIYGLTVAFIMLVVHLSGLHSFGIPYLSPFAPFKSRKQADAILRFPYHSGAKGP</sequence>
<dbReference type="EMBL" id="JADCNN020000018">
    <property type="protein sequence ID" value="MBM6997407.1"/>
    <property type="molecule type" value="Genomic_DNA"/>
</dbReference>
<dbReference type="InterPro" id="IPR050768">
    <property type="entry name" value="UPF0353/GerABKA_families"/>
</dbReference>
<evidence type="ECO:0000256" key="3">
    <source>
        <dbReference type="SAM" id="Phobius"/>
    </source>
</evidence>
<keyword evidence="3" id="KW-0812">Transmembrane</keyword>
<gene>
    <name evidence="4" type="ORF">IM700_017240</name>
</gene>
<keyword evidence="3" id="KW-1133">Transmembrane helix</keyword>
<keyword evidence="2 3" id="KW-0472">Membrane</keyword>
<dbReference type="PANTHER" id="PTHR22550">
    <property type="entry name" value="SPORE GERMINATION PROTEIN"/>
    <property type="match status" value="1"/>
</dbReference>
<feature type="transmembrane region" description="Helical" evidence="3">
    <location>
        <begin position="381"/>
        <end position="401"/>
    </location>
</feature>
<dbReference type="InterPro" id="IPR004995">
    <property type="entry name" value="Spore_Ger"/>
</dbReference>
<feature type="transmembrane region" description="Helical" evidence="3">
    <location>
        <begin position="413"/>
        <end position="437"/>
    </location>
</feature>
<feature type="transmembrane region" description="Helical" evidence="3">
    <location>
        <begin position="287"/>
        <end position="309"/>
    </location>
</feature>
<protein>
    <submittedName>
        <fullName evidence="4">Spore germination protein</fullName>
    </submittedName>
</protein>
<evidence type="ECO:0000313" key="4">
    <source>
        <dbReference type="EMBL" id="MBM6997407.1"/>
    </source>
</evidence>
<evidence type="ECO:0000313" key="5">
    <source>
        <dbReference type="Proteomes" id="UP001516620"/>
    </source>
</evidence>
<proteinExistence type="inferred from homology"/>
<dbReference type="Pfam" id="PF03323">
    <property type="entry name" value="GerA"/>
    <property type="match status" value="1"/>
</dbReference>
<evidence type="ECO:0000256" key="2">
    <source>
        <dbReference type="ARBA" id="ARBA00023136"/>
    </source>
</evidence>
<keyword evidence="5" id="KW-1185">Reference proteome</keyword>
<name>A0ABS2H7K7_9BACL</name>